<organism evidence="3 4">
    <name type="scientific">Rhizoctonia solani</name>
    <dbReference type="NCBI Taxonomy" id="456999"/>
    <lineage>
        <taxon>Eukaryota</taxon>
        <taxon>Fungi</taxon>
        <taxon>Dikarya</taxon>
        <taxon>Basidiomycota</taxon>
        <taxon>Agaricomycotina</taxon>
        <taxon>Agaricomycetes</taxon>
        <taxon>Cantharellales</taxon>
        <taxon>Ceratobasidiaceae</taxon>
        <taxon>Rhizoctonia</taxon>
    </lineage>
</organism>
<name>A0A8H2XSH9_9AGAM</name>
<protein>
    <submittedName>
        <fullName evidence="3">Uncharacterized protein</fullName>
    </submittedName>
</protein>
<evidence type="ECO:0000256" key="1">
    <source>
        <dbReference type="SAM" id="Coils"/>
    </source>
</evidence>
<reference evidence="3" key="1">
    <citation type="submission" date="2021-01" db="EMBL/GenBank/DDBJ databases">
        <authorList>
            <person name="Kaushik A."/>
        </authorList>
    </citation>
    <scope>NUCLEOTIDE SEQUENCE</scope>
    <source>
        <strain evidence="3">Type strain: AG8-Rh-89/</strain>
    </source>
</reference>
<feature type="region of interest" description="Disordered" evidence="2">
    <location>
        <begin position="636"/>
        <end position="663"/>
    </location>
</feature>
<feature type="region of interest" description="Disordered" evidence="2">
    <location>
        <begin position="1"/>
        <end position="26"/>
    </location>
</feature>
<evidence type="ECO:0000313" key="3">
    <source>
        <dbReference type="EMBL" id="CAE6432443.1"/>
    </source>
</evidence>
<dbReference type="AlphaFoldDB" id="A0A8H2XSH9"/>
<accession>A0A8H2XSH9</accession>
<evidence type="ECO:0000256" key="2">
    <source>
        <dbReference type="SAM" id="MobiDB-lite"/>
    </source>
</evidence>
<dbReference type="Proteomes" id="UP000663850">
    <property type="component" value="Unassembled WGS sequence"/>
</dbReference>
<dbReference type="EMBL" id="CAJMWZ010001151">
    <property type="protein sequence ID" value="CAE6432443.1"/>
    <property type="molecule type" value="Genomic_DNA"/>
</dbReference>
<evidence type="ECO:0000313" key="4">
    <source>
        <dbReference type="Proteomes" id="UP000663850"/>
    </source>
</evidence>
<feature type="compositionally biased region" description="Low complexity" evidence="2">
    <location>
        <begin position="638"/>
        <end position="654"/>
    </location>
</feature>
<keyword evidence="1" id="KW-0175">Coiled coil</keyword>
<comment type="caution">
    <text evidence="3">The sequence shown here is derived from an EMBL/GenBank/DDBJ whole genome shotgun (WGS) entry which is preliminary data.</text>
</comment>
<sequence length="931" mass="104009">MDNAPELDDYGMPIEPDAFQAPARPEPGVLAEQSLARRKDGRIKLRGLAKSIDDFTGGDPGQIQALIDEVEAAATKVIETGSPLTRKLVQHTKNAYEVAVKFLSGDSCTDPWVYQAVKEYSIRFIELRARVAKGKGGGLVKAETVLGWYSCLLICIVKYTYDPDTGFKVGGKLLYKEQLASDLLDHVKNVTTTLKLDRHSARNKKTCGLPEARIMIEHLIRTSCDRGRLPRLQLIAVNIICLACGIRPSSLCAGSPEDKADGKYMKMGDIQLWNRGQFAIDVELNVENLKGHNSTVLGRSMNIWLRALTKSHNIIFDTFWIVSYIWARGCLAAYPELPDLLTTKDAQLVITSPDEPFLCTPNQGATKLLNTPWSAKGLSGAMSGLGRDCRLEGVTMYAYRRGFAQKMAMAIGHTEASMAMGHKDGESVLSRHYSNGAGNYNLLGIMVGEATDQYRPGAETALQMRVRVGTAVTMLSKVIAQSTRIDDSDDEDSEPEVEVDEVVDADEELQELKRSLAHHWTLYLDTFGRGSPLYAVADGYKKTKISIILKITSHKLYTEAAKDQEFLAQAKKAENALREVNERYQKCSQGVLKRGKIEAKDKLDKKRAKETKASIQDTDAALGYLKETPELLNEASKKASAASLAPSAPRPSGSKTSTSASKIEAEKAIQDLSRDEEEDDQGEVTEVYKELGKFKPNNLAGKKHGEAFQEAMDGTPDEPEGEWKDKDEPERIPLASAYDMRVSLATLALDPILFQREMEAQIKADGGKILCQKCRLYCEEGEEPHNFKTLSSLKRHMWQQHTEWSELIPKMECGDCFMCPGSCGSKQQFDSIEKVYKHCLSDDCPDNEAFKMMETQHNLNHDKRYKEQKKYEQEGGNARARTVHDKKYLQYLRGLTEDDLLELADIYEVPRERVQPHIPLMLRNLHFLAES</sequence>
<gene>
    <name evidence="3" type="ORF">RDB_LOCUS20790</name>
</gene>
<feature type="coiled-coil region" evidence="1">
    <location>
        <begin position="563"/>
        <end position="590"/>
    </location>
</feature>
<proteinExistence type="predicted"/>